<dbReference type="Proteomes" id="UP001176059">
    <property type="component" value="Unassembled WGS sequence"/>
</dbReference>
<evidence type="ECO:0000313" key="1">
    <source>
        <dbReference type="EMBL" id="KAJ3724287.1"/>
    </source>
</evidence>
<organism evidence="1 2">
    <name type="scientific">Lentinula guzmanii</name>
    <dbReference type="NCBI Taxonomy" id="2804957"/>
    <lineage>
        <taxon>Eukaryota</taxon>
        <taxon>Fungi</taxon>
        <taxon>Dikarya</taxon>
        <taxon>Basidiomycota</taxon>
        <taxon>Agaricomycotina</taxon>
        <taxon>Agaricomycetes</taxon>
        <taxon>Agaricomycetidae</taxon>
        <taxon>Agaricales</taxon>
        <taxon>Marasmiineae</taxon>
        <taxon>Omphalotaceae</taxon>
        <taxon>Lentinula</taxon>
    </lineage>
</organism>
<reference evidence="1" key="2">
    <citation type="journal article" date="2023" name="Proc. Natl. Acad. Sci. U.S.A.">
        <title>A global phylogenomic analysis of the shiitake genus Lentinula.</title>
        <authorList>
            <person name="Sierra-Patev S."/>
            <person name="Min B."/>
            <person name="Naranjo-Ortiz M."/>
            <person name="Looney B."/>
            <person name="Konkel Z."/>
            <person name="Slot J.C."/>
            <person name="Sakamoto Y."/>
            <person name="Steenwyk J.L."/>
            <person name="Rokas A."/>
            <person name="Carro J."/>
            <person name="Camarero S."/>
            <person name="Ferreira P."/>
            <person name="Molpeceres G."/>
            <person name="Ruiz-Duenas F.J."/>
            <person name="Serrano A."/>
            <person name="Henrissat B."/>
            <person name="Drula E."/>
            <person name="Hughes K.W."/>
            <person name="Mata J.L."/>
            <person name="Ishikawa N.K."/>
            <person name="Vargas-Isla R."/>
            <person name="Ushijima S."/>
            <person name="Smith C.A."/>
            <person name="Donoghue J."/>
            <person name="Ahrendt S."/>
            <person name="Andreopoulos W."/>
            <person name="He G."/>
            <person name="LaButti K."/>
            <person name="Lipzen A."/>
            <person name="Ng V."/>
            <person name="Riley R."/>
            <person name="Sandor L."/>
            <person name="Barry K."/>
            <person name="Martinez A.T."/>
            <person name="Xiao Y."/>
            <person name="Gibbons J.G."/>
            <person name="Terashima K."/>
            <person name="Grigoriev I.V."/>
            <person name="Hibbett D."/>
        </authorList>
    </citation>
    <scope>NUCLEOTIDE SEQUENCE</scope>
    <source>
        <strain evidence="1">ET3784</strain>
    </source>
</reference>
<comment type="caution">
    <text evidence="1">The sequence shown here is derived from an EMBL/GenBank/DDBJ whole genome shotgun (WGS) entry which is preliminary data.</text>
</comment>
<accession>A0AA38J655</accession>
<dbReference type="AlphaFoldDB" id="A0AA38J655"/>
<name>A0AA38J655_9AGAR</name>
<protein>
    <submittedName>
        <fullName evidence="1">Uncharacterized protein</fullName>
    </submittedName>
</protein>
<evidence type="ECO:0000313" key="2">
    <source>
        <dbReference type="Proteomes" id="UP001176059"/>
    </source>
</evidence>
<gene>
    <name evidence="1" type="ORF">DFJ43DRAFT_1157813</name>
</gene>
<reference evidence="1" key="1">
    <citation type="submission" date="2022-08" db="EMBL/GenBank/DDBJ databases">
        <authorList>
            <consortium name="DOE Joint Genome Institute"/>
            <person name="Min B."/>
            <person name="Sierra-Patev S."/>
            <person name="Naranjo-Ortiz M."/>
            <person name="Looney B."/>
            <person name="Konkel Z."/>
            <person name="Slot J.C."/>
            <person name="Sakamoto Y."/>
            <person name="Steenwyk J.L."/>
            <person name="Rokas A."/>
            <person name="Carro J."/>
            <person name="Camarero S."/>
            <person name="Ferreira P."/>
            <person name="Molpeceres G."/>
            <person name="Ruiz-duenas F.J."/>
            <person name="Serrano A."/>
            <person name="Henrissat B."/>
            <person name="Drula E."/>
            <person name="Hughes K.W."/>
            <person name="Mata J.L."/>
            <person name="Ishikawa N.K."/>
            <person name="Vargas-Isla R."/>
            <person name="Ushijima S."/>
            <person name="Smith C.A."/>
            <person name="Ahrendt S."/>
            <person name="Andreopoulos W."/>
            <person name="He G."/>
            <person name="LaButti K."/>
            <person name="Lipzen A."/>
            <person name="Ng V."/>
            <person name="Riley R."/>
            <person name="Sandor L."/>
            <person name="Barry K."/>
            <person name="Martinez A.T."/>
            <person name="Xiao Y."/>
            <person name="Gibbons J.G."/>
            <person name="Terashima K."/>
            <person name="Hibbett D.S."/>
            <person name="Grigoriev I.V."/>
        </authorList>
    </citation>
    <scope>NUCLEOTIDE SEQUENCE</scope>
    <source>
        <strain evidence="1">ET3784</strain>
    </source>
</reference>
<dbReference type="EMBL" id="JANVFO010000049">
    <property type="protein sequence ID" value="KAJ3724287.1"/>
    <property type="molecule type" value="Genomic_DNA"/>
</dbReference>
<sequence length="284" mass="31373">MIAKIQDSYLSWHDRNTPASILATTPVAVHPGYANSATPSSQQAAFILQELPGVTLDWDRQLFTITRLDTDDLTFSTEEMISCILASLAMSCRWRMEQGAPTRYDEIARTLVSYIPTTSMANFSIIHNGELWKSSQPVTYDCIFSGPQVTELTQSGAITGNIYADVKWAYPKPSRVIQSSDKDSGLLADFFAVHSTKSDQKVLLNGIFAAAKDTERTVAWRAKRNKAPRSLRGTQRYAETAASSVNIPSTTASVTEKMRMWRFRSGTRVSEDMDSASEAAGPSH</sequence>
<keyword evidence="2" id="KW-1185">Reference proteome</keyword>
<proteinExistence type="predicted"/>